<feature type="transmembrane region" description="Helical" evidence="6">
    <location>
        <begin position="32"/>
        <end position="54"/>
    </location>
</feature>
<dbReference type="AlphaFoldDB" id="A0A2W7IA47"/>
<dbReference type="SUPFAM" id="SSF103481">
    <property type="entry name" value="Multidrug resistance efflux transporter EmrE"/>
    <property type="match status" value="2"/>
</dbReference>
<feature type="domain" description="EamA" evidence="7">
    <location>
        <begin position="152"/>
        <end position="284"/>
    </location>
</feature>
<dbReference type="InterPro" id="IPR000620">
    <property type="entry name" value="EamA_dom"/>
</dbReference>
<evidence type="ECO:0000256" key="6">
    <source>
        <dbReference type="SAM" id="Phobius"/>
    </source>
</evidence>
<feature type="transmembrane region" description="Helical" evidence="6">
    <location>
        <begin position="155"/>
        <end position="171"/>
    </location>
</feature>
<keyword evidence="4 6" id="KW-1133">Transmembrane helix</keyword>
<proteinExistence type="predicted"/>
<evidence type="ECO:0000256" key="2">
    <source>
        <dbReference type="ARBA" id="ARBA00022475"/>
    </source>
</evidence>
<dbReference type="InterPro" id="IPR037185">
    <property type="entry name" value="EmrE-like"/>
</dbReference>
<feature type="transmembrane region" description="Helical" evidence="6">
    <location>
        <begin position="96"/>
        <end position="115"/>
    </location>
</feature>
<comment type="caution">
    <text evidence="8">The sequence shown here is derived from an EMBL/GenBank/DDBJ whole genome shotgun (WGS) entry which is preliminary data.</text>
</comment>
<evidence type="ECO:0000256" key="4">
    <source>
        <dbReference type="ARBA" id="ARBA00022989"/>
    </source>
</evidence>
<dbReference type="OrthoDB" id="7850605at2"/>
<evidence type="ECO:0000256" key="1">
    <source>
        <dbReference type="ARBA" id="ARBA00004651"/>
    </source>
</evidence>
<evidence type="ECO:0000259" key="7">
    <source>
        <dbReference type="Pfam" id="PF00892"/>
    </source>
</evidence>
<feature type="transmembrane region" description="Helical" evidence="6">
    <location>
        <begin position="213"/>
        <end position="232"/>
    </location>
</feature>
<organism evidence="8 9">
    <name type="scientific">Humitalea rosea</name>
    <dbReference type="NCBI Taxonomy" id="990373"/>
    <lineage>
        <taxon>Bacteria</taxon>
        <taxon>Pseudomonadati</taxon>
        <taxon>Pseudomonadota</taxon>
        <taxon>Alphaproteobacteria</taxon>
        <taxon>Acetobacterales</taxon>
        <taxon>Roseomonadaceae</taxon>
        <taxon>Humitalea</taxon>
    </lineage>
</organism>
<comment type="subcellular location">
    <subcellularLocation>
        <location evidence="1">Cell membrane</location>
        <topology evidence="1">Multi-pass membrane protein</topology>
    </subcellularLocation>
</comment>
<dbReference type="Pfam" id="PF00892">
    <property type="entry name" value="EamA"/>
    <property type="match status" value="2"/>
</dbReference>
<keyword evidence="5 6" id="KW-0472">Membrane</keyword>
<keyword evidence="2" id="KW-1003">Cell membrane</keyword>
<dbReference type="PANTHER" id="PTHR32322:SF18">
    <property type="entry name" value="S-ADENOSYLMETHIONINE_S-ADENOSYLHOMOCYSTEINE TRANSPORTER"/>
    <property type="match status" value="1"/>
</dbReference>
<gene>
    <name evidence="8" type="ORF">C8P66_11515</name>
</gene>
<feature type="transmembrane region" description="Helical" evidence="6">
    <location>
        <begin position="244"/>
        <end position="262"/>
    </location>
</feature>
<sequence length="287" mass="30249">MVTAADLRLLAIAILLFGLAWPITKHAMLDATPLWFAAVRSLGAAGISSLLLGLRGRMVWPARQDMPTVLGVGFFQLAVFFALAHLAVMLTSAGRTAILANVITPWLVPLSVLVLKERVSPQRWAAAILGLAGVAALAGPWAVNWSSPEALMGNGMLLLAALSWTISILITRARPPEHSIAELLPWCFGLSALFLVPLAMWREPHGGIGPASYWQAAWVALVVAPIGTWSVIEIGRRLPGAVSSVAFLLVPAAGVVTAAIWLHEPVGWDLLAGGLLIAAGVIVAARS</sequence>
<name>A0A2W7IA47_9PROT</name>
<keyword evidence="3 6" id="KW-0812">Transmembrane</keyword>
<feature type="domain" description="EamA" evidence="7">
    <location>
        <begin position="9"/>
        <end position="136"/>
    </location>
</feature>
<feature type="transmembrane region" description="Helical" evidence="6">
    <location>
        <begin position="268"/>
        <end position="285"/>
    </location>
</feature>
<keyword evidence="9" id="KW-1185">Reference proteome</keyword>
<evidence type="ECO:0000256" key="5">
    <source>
        <dbReference type="ARBA" id="ARBA00023136"/>
    </source>
</evidence>
<evidence type="ECO:0000313" key="9">
    <source>
        <dbReference type="Proteomes" id="UP000249688"/>
    </source>
</evidence>
<protein>
    <submittedName>
        <fullName evidence="8">EamA-like transporter family protein</fullName>
    </submittedName>
</protein>
<feature type="transmembrane region" description="Helical" evidence="6">
    <location>
        <begin position="183"/>
        <end position="201"/>
    </location>
</feature>
<feature type="transmembrane region" description="Helical" evidence="6">
    <location>
        <begin position="124"/>
        <end position="143"/>
    </location>
</feature>
<accession>A0A2W7IA47</accession>
<dbReference type="Proteomes" id="UP000249688">
    <property type="component" value="Unassembled WGS sequence"/>
</dbReference>
<feature type="transmembrane region" description="Helical" evidence="6">
    <location>
        <begin position="66"/>
        <end position="90"/>
    </location>
</feature>
<dbReference type="EMBL" id="QKYU01000015">
    <property type="protein sequence ID" value="PZW43554.1"/>
    <property type="molecule type" value="Genomic_DNA"/>
</dbReference>
<evidence type="ECO:0000313" key="8">
    <source>
        <dbReference type="EMBL" id="PZW43554.1"/>
    </source>
</evidence>
<dbReference type="GO" id="GO:0005886">
    <property type="term" value="C:plasma membrane"/>
    <property type="evidence" value="ECO:0007669"/>
    <property type="project" value="UniProtKB-SubCell"/>
</dbReference>
<dbReference type="InterPro" id="IPR050638">
    <property type="entry name" value="AA-Vitamin_Transporters"/>
</dbReference>
<dbReference type="PANTHER" id="PTHR32322">
    <property type="entry name" value="INNER MEMBRANE TRANSPORTER"/>
    <property type="match status" value="1"/>
</dbReference>
<reference evidence="8 9" key="1">
    <citation type="submission" date="2018-06" db="EMBL/GenBank/DDBJ databases">
        <title>Genomic Encyclopedia of Archaeal and Bacterial Type Strains, Phase II (KMG-II): from individual species to whole genera.</title>
        <authorList>
            <person name="Goeker M."/>
        </authorList>
    </citation>
    <scope>NUCLEOTIDE SEQUENCE [LARGE SCALE GENOMIC DNA]</scope>
    <source>
        <strain evidence="8 9">DSM 24525</strain>
    </source>
</reference>
<evidence type="ECO:0000256" key="3">
    <source>
        <dbReference type="ARBA" id="ARBA00022692"/>
    </source>
</evidence>